<name>A0A502GS11_9GAMM</name>
<dbReference type="GO" id="GO:0016301">
    <property type="term" value="F:kinase activity"/>
    <property type="evidence" value="ECO:0007669"/>
    <property type="project" value="UniProtKB-KW"/>
</dbReference>
<sequence length="308" mass="32578">MQPEYFVGIDAGGTQCRARLTDNQGNVLANSSTGAANIFSDFRGAIAAALSAVENCFNIAELSAGSRQKTSAAFGFAGANVTRIRRQALDWPMPFLQRHIASDVEIACLGAHAGGPGAVLIVGTGSQGTAYDGQRFHPVGGWGFALSDGGSGAQLGRSALRLALRCHEGLSAPSPLTDIIMAHFDNSPETMLQWTLSATPAQWGAFSPCVFEHAARQDSNALQLVCRLAADIEQHLSFLVNSSQAKVCLMGGIAQPVTPYLSPKLQQQLVSPQGDALQGALLLAAHNQTIVVNSTQRHPYKKDDRLKL</sequence>
<dbReference type="InterPro" id="IPR043129">
    <property type="entry name" value="ATPase_NBD"/>
</dbReference>
<comment type="caution">
    <text evidence="2">The sequence shown here is derived from an EMBL/GenBank/DDBJ whole genome shotgun (WGS) entry which is preliminary data.</text>
</comment>
<evidence type="ECO:0000259" key="1">
    <source>
        <dbReference type="Pfam" id="PF01869"/>
    </source>
</evidence>
<dbReference type="Gene3D" id="3.30.420.40">
    <property type="match status" value="2"/>
</dbReference>
<dbReference type="CDD" id="cd24082">
    <property type="entry name" value="ASKHA_NBD_GspK-like"/>
    <property type="match status" value="1"/>
</dbReference>
<gene>
    <name evidence="2" type="ORF">EAH77_04340</name>
</gene>
<feature type="domain" description="ATPase BadF/BadG/BcrA/BcrD type" evidence="1">
    <location>
        <begin position="7"/>
        <end position="284"/>
    </location>
</feature>
<keyword evidence="3" id="KW-1185">Reference proteome</keyword>
<dbReference type="AlphaFoldDB" id="A0A502GS11"/>
<dbReference type="Pfam" id="PF01869">
    <property type="entry name" value="BcrAD_BadFG"/>
    <property type="match status" value="1"/>
</dbReference>
<dbReference type="PANTHER" id="PTHR43190:SF3">
    <property type="entry name" value="N-ACETYL-D-GLUCOSAMINE KINASE"/>
    <property type="match status" value="1"/>
</dbReference>
<proteinExistence type="predicted"/>
<dbReference type="SUPFAM" id="SSF53067">
    <property type="entry name" value="Actin-like ATPase domain"/>
    <property type="match status" value="2"/>
</dbReference>
<reference evidence="2 3" key="1">
    <citation type="journal article" date="2019" name="Environ. Microbiol.">
        <title>Species interactions and distinct microbial communities in high Arctic permafrost affected cryosols are associated with the CH4 and CO2 gas fluxes.</title>
        <authorList>
            <person name="Altshuler I."/>
            <person name="Hamel J."/>
            <person name="Turney S."/>
            <person name="Magnuson E."/>
            <person name="Levesque R."/>
            <person name="Greer C."/>
            <person name="Whyte L.G."/>
        </authorList>
    </citation>
    <scope>NUCLEOTIDE SEQUENCE [LARGE SCALE GENOMIC DNA]</scope>
    <source>
        <strain evidence="2 3">E4</strain>
    </source>
</reference>
<protein>
    <submittedName>
        <fullName evidence="2">N-acetylglucosamine kinase</fullName>
    </submittedName>
</protein>
<keyword evidence="2" id="KW-0808">Transferase</keyword>
<dbReference type="OrthoDB" id="9816014at2"/>
<dbReference type="InterPro" id="IPR052519">
    <property type="entry name" value="Euk-type_GlcNAc_Kinase"/>
</dbReference>
<organism evidence="2 3">
    <name type="scientific">Ewingella americana</name>
    <dbReference type="NCBI Taxonomy" id="41202"/>
    <lineage>
        <taxon>Bacteria</taxon>
        <taxon>Pseudomonadati</taxon>
        <taxon>Pseudomonadota</taxon>
        <taxon>Gammaproteobacteria</taxon>
        <taxon>Enterobacterales</taxon>
        <taxon>Yersiniaceae</taxon>
        <taxon>Ewingella</taxon>
    </lineage>
</organism>
<dbReference type="Proteomes" id="UP000317663">
    <property type="component" value="Unassembled WGS sequence"/>
</dbReference>
<evidence type="ECO:0000313" key="2">
    <source>
        <dbReference type="EMBL" id="TPG64060.1"/>
    </source>
</evidence>
<dbReference type="EMBL" id="RCZD01000002">
    <property type="protein sequence ID" value="TPG64060.1"/>
    <property type="molecule type" value="Genomic_DNA"/>
</dbReference>
<accession>A0A502GS11</accession>
<keyword evidence="2" id="KW-0418">Kinase</keyword>
<dbReference type="PANTHER" id="PTHR43190">
    <property type="entry name" value="N-ACETYL-D-GLUCOSAMINE KINASE"/>
    <property type="match status" value="1"/>
</dbReference>
<evidence type="ECO:0000313" key="3">
    <source>
        <dbReference type="Proteomes" id="UP000317663"/>
    </source>
</evidence>
<dbReference type="InterPro" id="IPR002731">
    <property type="entry name" value="ATPase_BadF"/>
</dbReference>
<dbReference type="RefSeq" id="WP_140470579.1">
    <property type="nucleotide sequence ID" value="NZ_RCZD01000002.1"/>
</dbReference>